<reference evidence="2" key="1">
    <citation type="journal article" date="2019" name="Int. J. Syst. Evol. Microbiol.">
        <title>The Global Catalogue of Microorganisms (GCM) 10K type strain sequencing project: providing services to taxonomists for standard genome sequencing and annotation.</title>
        <authorList>
            <consortium name="The Broad Institute Genomics Platform"/>
            <consortium name="The Broad Institute Genome Sequencing Center for Infectious Disease"/>
            <person name="Wu L."/>
            <person name="Ma J."/>
        </authorList>
    </citation>
    <scope>NUCLEOTIDE SEQUENCE [LARGE SCALE GENOMIC DNA]</scope>
    <source>
        <strain evidence="2">JCM 9377</strain>
    </source>
</reference>
<evidence type="ECO:0000313" key="1">
    <source>
        <dbReference type="EMBL" id="GAA3225738.1"/>
    </source>
</evidence>
<keyword evidence="2" id="KW-1185">Reference proteome</keyword>
<gene>
    <name evidence="1" type="ORF">GCM10010468_53580</name>
</gene>
<dbReference type="EMBL" id="BAAAUV010000015">
    <property type="protein sequence ID" value="GAA3225738.1"/>
    <property type="molecule type" value="Genomic_DNA"/>
</dbReference>
<protein>
    <submittedName>
        <fullName evidence="1">Uncharacterized protein</fullName>
    </submittedName>
</protein>
<accession>A0ABP6QH32</accession>
<name>A0ABP6QH32_9ACTN</name>
<comment type="caution">
    <text evidence="1">The sequence shown here is derived from an EMBL/GenBank/DDBJ whole genome shotgun (WGS) entry which is preliminary data.</text>
</comment>
<sequence length="120" mass="12818">MADGDVSAQGAEHGLVEDLGDEAHVLEDHDPRSIGHRDSGRFLAAVLECVETVIGEFGYFGGRGGVWGDPDTEDATGVLRAFVGGIELVAQASIGVGRHGVQFRGCEQMVFKRPLPWERA</sequence>
<evidence type="ECO:0000313" key="2">
    <source>
        <dbReference type="Proteomes" id="UP001501237"/>
    </source>
</evidence>
<proteinExistence type="predicted"/>
<dbReference type="Proteomes" id="UP001501237">
    <property type="component" value="Unassembled WGS sequence"/>
</dbReference>
<organism evidence="1 2">
    <name type="scientific">Actinocorallia longicatena</name>
    <dbReference type="NCBI Taxonomy" id="111803"/>
    <lineage>
        <taxon>Bacteria</taxon>
        <taxon>Bacillati</taxon>
        <taxon>Actinomycetota</taxon>
        <taxon>Actinomycetes</taxon>
        <taxon>Streptosporangiales</taxon>
        <taxon>Thermomonosporaceae</taxon>
        <taxon>Actinocorallia</taxon>
    </lineage>
</organism>